<dbReference type="Proteomes" id="UP000041254">
    <property type="component" value="Unassembled WGS sequence"/>
</dbReference>
<dbReference type="VEuPathDB" id="CryptoDB:Vbra_19929"/>
<evidence type="ECO:0000256" key="2">
    <source>
        <dbReference type="SAM" id="MobiDB-lite"/>
    </source>
</evidence>
<gene>
    <name evidence="4" type="ORF">Vbra_19929</name>
</gene>
<evidence type="ECO:0000256" key="1">
    <source>
        <dbReference type="PROSITE-ProRule" id="PRU00723"/>
    </source>
</evidence>
<dbReference type="EMBL" id="CDMY01001064">
    <property type="protein sequence ID" value="CEM40110.1"/>
    <property type="molecule type" value="Genomic_DNA"/>
</dbReference>
<evidence type="ECO:0000313" key="5">
    <source>
        <dbReference type="Proteomes" id="UP000041254"/>
    </source>
</evidence>
<feature type="region of interest" description="Disordered" evidence="2">
    <location>
        <begin position="105"/>
        <end position="139"/>
    </location>
</feature>
<reference evidence="4 5" key="1">
    <citation type="submission" date="2014-11" db="EMBL/GenBank/DDBJ databases">
        <authorList>
            <person name="Zhu J."/>
            <person name="Qi W."/>
            <person name="Song R."/>
        </authorList>
    </citation>
    <scope>NUCLEOTIDE SEQUENCE [LARGE SCALE GENOMIC DNA]</scope>
</reference>
<protein>
    <recommendedName>
        <fullName evidence="3">C3H1-type domain-containing protein</fullName>
    </recommendedName>
</protein>
<proteinExistence type="predicted"/>
<organism evidence="4 5">
    <name type="scientific">Vitrella brassicaformis (strain CCMP3155)</name>
    <dbReference type="NCBI Taxonomy" id="1169540"/>
    <lineage>
        <taxon>Eukaryota</taxon>
        <taxon>Sar</taxon>
        <taxon>Alveolata</taxon>
        <taxon>Colpodellida</taxon>
        <taxon>Vitrellaceae</taxon>
        <taxon>Vitrella</taxon>
    </lineage>
</organism>
<keyword evidence="1" id="KW-0863">Zinc-finger</keyword>
<feature type="zinc finger region" description="C3H1-type" evidence="1">
    <location>
        <begin position="609"/>
        <end position="636"/>
    </location>
</feature>
<dbReference type="AlphaFoldDB" id="A0A0G4H8C3"/>
<keyword evidence="1" id="KW-0862">Zinc</keyword>
<sequence>MKIYELELQRYCASRRTPSGRSLISEQEAKEMLFPLVLCLRGLLHKAKGFEGGQHQVEDKGDGTTSLLKLIDWGNAFAAEPVPESPHDSCIVIVDIGDDEEPTIFFNTAHRPPPSAGQGRPSTERRLCGTNTGTASEGTRGEMQALKKLPTDERRIGNELQALGEEVVLRHFVLAVGSDGEEYHTFWDSISNQIVTARRYVLALRHSAKTLSQFLDARPKKGRIPKSNDSVFLEMEMYGEQEAKEVLFPLVLFLRELLHKAKVTHRDLKAANISQDFMMPEKRLRHGEIMDIRGLGSVMGELLYGPHKRRGCCTHFYRPLASPEAYDLYDTLTRRPHTLNYDTILRHPWFSRAFSGHWVALQQPMADQASDREARQRVDYDGRGPRPLFSFGNDLTALTQTHTRSVPLFCVRLIPTGTPRVPLTPFTPLKASLRRVADSRSRMVKACISLNIHEVLADRAMGRGEPHQPPHHGGASASERRSLVRFACLLSRRSAVFRDTLVTQDTDLCRWVRLLSWPVRRLLAAMGTVSSSGCGCGNEQLDADQRGHQQIVESSSLRHLHPMHCLDGIVGRCRNFGGKCRATDGIRWRRPSTSPSGGRNGNKRFFALMHKTQLCRDFMSGRGCSQAMCPYAHGEGELREAPSRQQRQATKGRTCPSAKQRGKRNRENRKKKRDEFTTRAFTMKLADPANKPVEDYYDEARLDVQRELLAMANTSEAEFQESKRRRAHQLAEEDGKTKGDNHYYFQARGFCATLWCTRCACAVCK</sequence>
<feature type="region of interest" description="Disordered" evidence="2">
    <location>
        <begin position="637"/>
        <end position="675"/>
    </location>
</feature>
<dbReference type="SUPFAM" id="SSF56112">
    <property type="entry name" value="Protein kinase-like (PK-like)"/>
    <property type="match status" value="1"/>
</dbReference>
<feature type="compositionally biased region" description="Basic residues" evidence="2">
    <location>
        <begin position="660"/>
        <end position="672"/>
    </location>
</feature>
<keyword evidence="1" id="KW-0479">Metal-binding</keyword>
<keyword evidence="5" id="KW-1185">Reference proteome</keyword>
<feature type="domain" description="C3H1-type" evidence="3">
    <location>
        <begin position="609"/>
        <end position="636"/>
    </location>
</feature>
<dbReference type="Gene3D" id="4.10.1000.10">
    <property type="entry name" value="Zinc finger, CCCH-type"/>
    <property type="match status" value="1"/>
</dbReference>
<dbReference type="PROSITE" id="PS50103">
    <property type="entry name" value="ZF_C3H1"/>
    <property type="match status" value="1"/>
</dbReference>
<accession>A0A0G4H8C3</accession>
<evidence type="ECO:0000259" key="3">
    <source>
        <dbReference type="PROSITE" id="PS50103"/>
    </source>
</evidence>
<name>A0A0G4H8C3_VITBC</name>
<dbReference type="InterPro" id="IPR000571">
    <property type="entry name" value="Znf_CCCH"/>
</dbReference>
<dbReference type="InterPro" id="IPR011009">
    <property type="entry name" value="Kinase-like_dom_sf"/>
</dbReference>
<dbReference type="InParanoid" id="A0A0G4H8C3"/>
<dbReference type="GO" id="GO:0008270">
    <property type="term" value="F:zinc ion binding"/>
    <property type="evidence" value="ECO:0007669"/>
    <property type="project" value="UniProtKB-KW"/>
</dbReference>
<evidence type="ECO:0000313" key="4">
    <source>
        <dbReference type="EMBL" id="CEM40110.1"/>
    </source>
</evidence>